<proteinExistence type="predicted"/>
<reference evidence="2 3" key="1">
    <citation type="submission" date="2024-08" db="EMBL/GenBank/DDBJ databases">
        <title>Sulfate-reducing bacteria isolated from formation water of the oil field in Kazakhstan and description of Pseudodesulfovibrio sp.</title>
        <authorList>
            <person name="Bidzhieva S.K."/>
            <person name="Tourova T.P."/>
            <person name="Grouzdev D.S."/>
            <person name="Beletsky A.V."/>
            <person name="Sokolova D.S."/>
            <person name="Samigullina S.R."/>
            <person name="Poltaraus A.B."/>
            <person name="Avtukh A.N."/>
            <person name="Tereshina V.M."/>
            <person name="Zhaparov N.S."/>
            <person name="Mardanov A.V."/>
            <person name="Nazina T.N."/>
        </authorList>
    </citation>
    <scope>NUCLEOTIDE SEQUENCE [LARGE SCALE GENOMIC DNA]</scope>
    <source>
        <strain evidence="2 3">9FUS</strain>
    </source>
</reference>
<dbReference type="Proteomes" id="UP001568698">
    <property type="component" value="Unassembled WGS sequence"/>
</dbReference>
<dbReference type="RefSeq" id="WP_371385325.1">
    <property type="nucleotide sequence ID" value="NZ_JBGLYH010000005.1"/>
</dbReference>
<evidence type="ECO:0000313" key="3">
    <source>
        <dbReference type="Proteomes" id="UP001568698"/>
    </source>
</evidence>
<protein>
    <submittedName>
        <fullName evidence="2">Uncharacterized protein</fullName>
    </submittedName>
</protein>
<comment type="caution">
    <text evidence="2">The sequence shown here is derived from an EMBL/GenBank/DDBJ whole genome shotgun (WGS) entry which is preliminary data.</text>
</comment>
<feature type="transmembrane region" description="Helical" evidence="1">
    <location>
        <begin position="6"/>
        <end position="23"/>
    </location>
</feature>
<keyword evidence="1" id="KW-1133">Transmembrane helix</keyword>
<dbReference type="EMBL" id="JBGLYH010000005">
    <property type="protein sequence ID" value="MEZ7195781.1"/>
    <property type="molecule type" value="Genomic_DNA"/>
</dbReference>
<sequence>MEYQYHGIGFLAFVGLFFLAGFFGLFRAWLGIAAATVVAALANYLLDDTAIGLIAGTAGGLATGVGGAVIIPLLRAGRHGGQASNIRFVNHGAMGRTDLNYNWMKDDNVEEPGQRR</sequence>
<keyword evidence="3" id="KW-1185">Reference proteome</keyword>
<accession>A0ABV4JYJ9</accession>
<name>A0ABV4JYJ9_9BACT</name>
<organism evidence="2 3">
    <name type="scientific">Pseudodesulfovibrio karagichevae</name>
    <dbReference type="NCBI Taxonomy" id="3239305"/>
    <lineage>
        <taxon>Bacteria</taxon>
        <taxon>Pseudomonadati</taxon>
        <taxon>Thermodesulfobacteriota</taxon>
        <taxon>Desulfovibrionia</taxon>
        <taxon>Desulfovibrionales</taxon>
        <taxon>Desulfovibrionaceae</taxon>
    </lineage>
</organism>
<evidence type="ECO:0000256" key="1">
    <source>
        <dbReference type="SAM" id="Phobius"/>
    </source>
</evidence>
<evidence type="ECO:0000313" key="2">
    <source>
        <dbReference type="EMBL" id="MEZ7195781.1"/>
    </source>
</evidence>
<keyword evidence="1" id="KW-0472">Membrane</keyword>
<feature type="transmembrane region" description="Helical" evidence="1">
    <location>
        <begin position="52"/>
        <end position="74"/>
    </location>
</feature>
<keyword evidence="1" id="KW-0812">Transmembrane</keyword>
<gene>
    <name evidence="2" type="ORF">AB6M95_03400</name>
</gene>